<dbReference type="EMBL" id="LAZR01015158">
    <property type="protein sequence ID" value="KKM14385.1"/>
    <property type="molecule type" value="Genomic_DNA"/>
</dbReference>
<evidence type="ECO:0000256" key="1">
    <source>
        <dbReference type="SAM" id="MobiDB-lite"/>
    </source>
</evidence>
<name>A0A0F9KGF9_9ZZZZ</name>
<dbReference type="AlphaFoldDB" id="A0A0F9KGF9"/>
<feature type="compositionally biased region" description="Basic residues" evidence="1">
    <location>
        <begin position="8"/>
        <end position="20"/>
    </location>
</feature>
<organism evidence="2">
    <name type="scientific">marine sediment metagenome</name>
    <dbReference type="NCBI Taxonomy" id="412755"/>
    <lineage>
        <taxon>unclassified sequences</taxon>
        <taxon>metagenomes</taxon>
        <taxon>ecological metagenomes</taxon>
    </lineage>
</organism>
<protein>
    <submittedName>
        <fullName evidence="2">Uncharacterized protein</fullName>
    </submittedName>
</protein>
<evidence type="ECO:0000313" key="2">
    <source>
        <dbReference type="EMBL" id="KKM14385.1"/>
    </source>
</evidence>
<reference evidence="2" key="1">
    <citation type="journal article" date="2015" name="Nature">
        <title>Complex archaea that bridge the gap between prokaryotes and eukaryotes.</title>
        <authorList>
            <person name="Spang A."/>
            <person name="Saw J.H."/>
            <person name="Jorgensen S.L."/>
            <person name="Zaremba-Niedzwiedzka K."/>
            <person name="Martijn J."/>
            <person name="Lind A.E."/>
            <person name="van Eijk R."/>
            <person name="Schleper C."/>
            <person name="Guy L."/>
            <person name="Ettema T.J."/>
        </authorList>
    </citation>
    <scope>NUCLEOTIDE SEQUENCE</scope>
</reference>
<proteinExistence type="predicted"/>
<accession>A0A0F9KGF9</accession>
<feature type="region of interest" description="Disordered" evidence="1">
    <location>
        <begin position="1"/>
        <end position="20"/>
    </location>
</feature>
<sequence>MQTTNIRMHSKSLRSWRYKK</sequence>
<feature type="non-terminal residue" evidence="2">
    <location>
        <position position="20"/>
    </location>
</feature>
<comment type="caution">
    <text evidence="2">The sequence shown here is derived from an EMBL/GenBank/DDBJ whole genome shotgun (WGS) entry which is preliminary data.</text>
</comment>
<gene>
    <name evidence="2" type="ORF">LCGC14_1706690</name>
</gene>